<accession>A0A154PD10</accession>
<evidence type="ECO:0000313" key="1">
    <source>
        <dbReference type="EMBL" id="KZC09711.1"/>
    </source>
</evidence>
<proteinExistence type="predicted"/>
<sequence length="111" mass="12040">MTPGGVFSTASGHGPRNLPWIFVYNGTRGSYVGYSTSGNDGSRLAAFIVSALFRVRPRFGQQRCGVALRLVTRFHEPLPAHVRRPGGSSVCVLLAQVSKVIKVTDQQTPLR</sequence>
<dbReference type="AlphaFoldDB" id="A0A154PD10"/>
<evidence type="ECO:0000313" key="2">
    <source>
        <dbReference type="Proteomes" id="UP000076502"/>
    </source>
</evidence>
<dbReference type="Proteomes" id="UP000076502">
    <property type="component" value="Unassembled WGS sequence"/>
</dbReference>
<reference evidence="1 2" key="1">
    <citation type="submission" date="2015-07" db="EMBL/GenBank/DDBJ databases">
        <title>The genome of Dufourea novaeangliae.</title>
        <authorList>
            <person name="Pan H."/>
            <person name="Kapheim K."/>
        </authorList>
    </citation>
    <scope>NUCLEOTIDE SEQUENCE [LARGE SCALE GENOMIC DNA]</scope>
    <source>
        <strain evidence="1">0120121106</strain>
        <tissue evidence="1">Whole body</tissue>
    </source>
</reference>
<dbReference type="EMBL" id="KQ434874">
    <property type="protein sequence ID" value="KZC09711.1"/>
    <property type="molecule type" value="Genomic_DNA"/>
</dbReference>
<name>A0A154PD10_DUFNO</name>
<gene>
    <name evidence="1" type="ORF">WN55_00846</name>
</gene>
<keyword evidence="2" id="KW-1185">Reference proteome</keyword>
<organism evidence="1 2">
    <name type="scientific">Dufourea novaeangliae</name>
    <name type="common">Sweat bee</name>
    <dbReference type="NCBI Taxonomy" id="178035"/>
    <lineage>
        <taxon>Eukaryota</taxon>
        <taxon>Metazoa</taxon>
        <taxon>Ecdysozoa</taxon>
        <taxon>Arthropoda</taxon>
        <taxon>Hexapoda</taxon>
        <taxon>Insecta</taxon>
        <taxon>Pterygota</taxon>
        <taxon>Neoptera</taxon>
        <taxon>Endopterygota</taxon>
        <taxon>Hymenoptera</taxon>
        <taxon>Apocrita</taxon>
        <taxon>Aculeata</taxon>
        <taxon>Apoidea</taxon>
        <taxon>Anthophila</taxon>
        <taxon>Halictidae</taxon>
        <taxon>Rophitinae</taxon>
        <taxon>Dufourea</taxon>
    </lineage>
</organism>
<protein>
    <submittedName>
        <fullName evidence="1">Uncharacterized protein</fullName>
    </submittedName>
</protein>